<dbReference type="InterPro" id="IPR050832">
    <property type="entry name" value="Bact_Acetyltransf"/>
</dbReference>
<dbReference type="OrthoDB" id="3389160at2"/>
<dbReference type="RefSeq" id="WP_138096156.1">
    <property type="nucleotide sequence ID" value="NZ_CP040428.1"/>
</dbReference>
<keyword evidence="5" id="KW-1185">Reference proteome</keyword>
<protein>
    <submittedName>
        <fullName evidence="4">GNAT family N-acetyltransferase</fullName>
    </submittedName>
</protein>
<dbReference type="AlphaFoldDB" id="A0A4P8YHZ7"/>
<dbReference type="CDD" id="cd04301">
    <property type="entry name" value="NAT_SF"/>
    <property type="match status" value="1"/>
</dbReference>
<evidence type="ECO:0000256" key="1">
    <source>
        <dbReference type="ARBA" id="ARBA00022679"/>
    </source>
</evidence>
<name>A0A4P8YHZ7_9ENTR</name>
<dbReference type="GO" id="GO:0016747">
    <property type="term" value="F:acyltransferase activity, transferring groups other than amino-acyl groups"/>
    <property type="evidence" value="ECO:0007669"/>
    <property type="project" value="InterPro"/>
</dbReference>
<dbReference type="InterPro" id="IPR016181">
    <property type="entry name" value="Acyl_CoA_acyltransferase"/>
</dbReference>
<dbReference type="Proteomes" id="UP000302163">
    <property type="component" value="Chromosome"/>
</dbReference>
<dbReference type="Gene3D" id="3.40.630.30">
    <property type="match status" value="1"/>
</dbReference>
<keyword evidence="2" id="KW-0012">Acyltransferase</keyword>
<proteinExistence type="predicted"/>
<organism evidence="4 5">
    <name type="scientific">Jejubacter calystegiae</name>
    <dbReference type="NCBI Taxonomy" id="2579935"/>
    <lineage>
        <taxon>Bacteria</taxon>
        <taxon>Pseudomonadati</taxon>
        <taxon>Pseudomonadota</taxon>
        <taxon>Gammaproteobacteria</taxon>
        <taxon>Enterobacterales</taxon>
        <taxon>Enterobacteriaceae</taxon>
        <taxon>Jejubacter</taxon>
    </lineage>
</organism>
<dbReference type="PANTHER" id="PTHR43877:SF2">
    <property type="entry name" value="AMINOALKYLPHOSPHONATE N-ACETYLTRANSFERASE-RELATED"/>
    <property type="match status" value="1"/>
</dbReference>
<dbReference type="Pfam" id="PF00583">
    <property type="entry name" value="Acetyltransf_1"/>
    <property type="match status" value="1"/>
</dbReference>
<evidence type="ECO:0000313" key="5">
    <source>
        <dbReference type="Proteomes" id="UP000302163"/>
    </source>
</evidence>
<dbReference type="SUPFAM" id="SSF55729">
    <property type="entry name" value="Acyl-CoA N-acyltransferases (Nat)"/>
    <property type="match status" value="1"/>
</dbReference>
<dbReference type="PROSITE" id="PS51186">
    <property type="entry name" value="GNAT"/>
    <property type="match status" value="1"/>
</dbReference>
<feature type="domain" description="N-acetyltransferase" evidence="3">
    <location>
        <begin position="1"/>
        <end position="169"/>
    </location>
</feature>
<accession>A0A4P8YHZ7</accession>
<dbReference type="EMBL" id="CP040428">
    <property type="protein sequence ID" value="QCT20281.1"/>
    <property type="molecule type" value="Genomic_DNA"/>
</dbReference>
<keyword evidence="1 4" id="KW-0808">Transferase</keyword>
<reference evidence="4 5" key="1">
    <citation type="submission" date="2019-05" db="EMBL/GenBank/DDBJ databases">
        <title>Complete genome sequence of Izhakiella calystegiae KSNA2, an endophyte isolated from beach morning glory (Calystegia soldanella).</title>
        <authorList>
            <person name="Jiang L."/>
            <person name="Jeong J.C."/>
            <person name="Kim C.Y."/>
            <person name="Kim D.H."/>
            <person name="Kim S.W."/>
            <person name="Lee j."/>
        </authorList>
    </citation>
    <scope>NUCLEOTIDE SEQUENCE [LARGE SCALE GENOMIC DNA]</scope>
    <source>
        <strain evidence="4 5">KSNA2</strain>
    </source>
</reference>
<dbReference type="PANTHER" id="PTHR43877">
    <property type="entry name" value="AMINOALKYLPHOSPHONATE N-ACETYLTRANSFERASE-RELATED-RELATED"/>
    <property type="match status" value="1"/>
</dbReference>
<evidence type="ECO:0000256" key="2">
    <source>
        <dbReference type="ARBA" id="ARBA00023315"/>
    </source>
</evidence>
<evidence type="ECO:0000259" key="3">
    <source>
        <dbReference type="PROSITE" id="PS51186"/>
    </source>
</evidence>
<dbReference type="InterPro" id="IPR000182">
    <property type="entry name" value="GNAT_dom"/>
</dbReference>
<gene>
    <name evidence="4" type="ORF">FEM41_11800</name>
</gene>
<evidence type="ECO:0000313" key="4">
    <source>
        <dbReference type="EMBL" id="QCT20281.1"/>
    </source>
</evidence>
<dbReference type="KEGG" id="izh:FEM41_11800"/>
<sequence>MNIERITHLTPWRQALCALLDDCVASDASVGFLAPLTSQEAEIYWQQMAEDVETGHRELLLMLDGDQVTGAVQLSLCGKANGIHRAEVEKLMVDTRYRQRGIGKALMQEVERQARARQRSLLVLDTRTGDPASMLYRSLGYQEAGRIPDFAINSDGSLAGTTIFYKRLSADSP</sequence>